<dbReference type="PaxDb" id="67767-A0A0J7KHM8"/>
<organism evidence="2 3">
    <name type="scientific">Lasius niger</name>
    <name type="common">Black garden ant</name>
    <dbReference type="NCBI Taxonomy" id="67767"/>
    <lineage>
        <taxon>Eukaryota</taxon>
        <taxon>Metazoa</taxon>
        <taxon>Ecdysozoa</taxon>
        <taxon>Arthropoda</taxon>
        <taxon>Hexapoda</taxon>
        <taxon>Insecta</taxon>
        <taxon>Pterygota</taxon>
        <taxon>Neoptera</taxon>
        <taxon>Endopterygota</taxon>
        <taxon>Hymenoptera</taxon>
        <taxon>Apocrita</taxon>
        <taxon>Aculeata</taxon>
        <taxon>Formicoidea</taxon>
        <taxon>Formicidae</taxon>
        <taxon>Formicinae</taxon>
        <taxon>Lasius</taxon>
        <taxon>Lasius</taxon>
    </lineage>
</organism>
<sequence>MQWLLISKDIQLSKECPGDKNETATTVPVQQQSSSSQIMLSKSSSPSPRPLSVSLKPTSAPRCFSANLENINTKRPGISIGDDDLFVKREKGSSNKSDFMEEAVAAIKQLSNDPTVQMDAHDHFGAYVAARLRAMDEEQWRKIELEIIKIFASIR</sequence>
<gene>
    <name evidence="2" type="ORF">RF55_10599</name>
</gene>
<name>A0A0J7KHM8_LASNI</name>
<feature type="region of interest" description="Disordered" evidence="1">
    <location>
        <begin position="14"/>
        <end position="57"/>
    </location>
</feature>
<keyword evidence="3" id="KW-1185">Reference proteome</keyword>
<dbReference type="AlphaFoldDB" id="A0A0J7KHM8"/>
<evidence type="ECO:0000256" key="1">
    <source>
        <dbReference type="SAM" id="MobiDB-lite"/>
    </source>
</evidence>
<feature type="compositionally biased region" description="Low complexity" evidence="1">
    <location>
        <begin position="27"/>
        <end position="55"/>
    </location>
</feature>
<accession>A0A0J7KHM8</accession>
<dbReference type="Proteomes" id="UP000036403">
    <property type="component" value="Unassembled WGS sequence"/>
</dbReference>
<reference evidence="2 3" key="1">
    <citation type="submission" date="2015-04" db="EMBL/GenBank/DDBJ databases">
        <title>Lasius niger genome sequencing.</title>
        <authorList>
            <person name="Konorov E.A."/>
            <person name="Nikitin M.A."/>
            <person name="Kirill M.V."/>
            <person name="Chang P."/>
        </authorList>
    </citation>
    <scope>NUCLEOTIDE SEQUENCE [LARGE SCALE GENOMIC DNA]</scope>
    <source>
        <tissue evidence="2">Whole</tissue>
    </source>
</reference>
<evidence type="ECO:0000313" key="3">
    <source>
        <dbReference type="Proteomes" id="UP000036403"/>
    </source>
</evidence>
<evidence type="ECO:0000313" key="2">
    <source>
        <dbReference type="EMBL" id="KMQ89739.1"/>
    </source>
</evidence>
<dbReference type="EMBL" id="LBMM01007427">
    <property type="protein sequence ID" value="KMQ89739.1"/>
    <property type="molecule type" value="Genomic_DNA"/>
</dbReference>
<proteinExistence type="predicted"/>
<keyword evidence="2" id="KW-0418">Kinase</keyword>
<dbReference type="GO" id="GO:0016301">
    <property type="term" value="F:kinase activity"/>
    <property type="evidence" value="ECO:0007669"/>
    <property type="project" value="UniProtKB-KW"/>
</dbReference>
<protein>
    <submittedName>
        <fullName evidence="2">Calcium calmodulin-dependent protein kinase 1 alpha</fullName>
    </submittedName>
</protein>
<comment type="caution">
    <text evidence="2">The sequence shown here is derived from an EMBL/GenBank/DDBJ whole genome shotgun (WGS) entry which is preliminary data.</text>
</comment>
<dbReference type="OrthoDB" id="7555214at2759"/>
<keyword evidence="2" id="KW-0808">Transferase</keyword>